<proteinExistence type="predicted"/>
<dbReference type="Proteomes" id="UP000282211">
    <property type="component" value="Unassembled WGS sequence"/>
</dbReference>
<sequence>MGFKSHSLFAICCVQALLLGACNQSSAAKPNVEPETPALQNTGPLTVPDYTPPQVSRYKAKTLRSYTAPEADQGAAIDEAHLYAVDNTVIAKYRRSDGAFLGRFIGPKNGLIRHMNSCYAKNEKLWCANSNYSQVPMASSIEIFDTQTLQHIESHSLGLRDEGSLTWFDEVDGGYIAGFAHYDNKGSAGFKDSRYASVVAFDAAWRRTGGWLFPGSAIERMKPYAASGGALGPDGLLYILGHDRPEMYVLAKPVMGPTLIHIATIDLEVEGQAFSWGVNGSRNIVAVERRDGLIREIEIPAITFDEPTARRFR</sequence>
<organism evidence="2 3">
    <name type="scientific">Litorimonas taeanensis</name>
    <dbReference type="NCBI Taxonomy" id="568099"/>
    <lineage>
        <taxon>Bacteria</taxon>
        <taxon>Pseudomonadati</taxon>
        <taxon>Pseudomonadota</taxon>
        <taxon>Alphaproteobacteria</taxon>
        <taxon>Maricaulales</taxon>
        <taxon>Robiginitomaculaceae</taxon>
    </lineage>
</organism>
<evidence type="ECO:0000313" key="3">
    <source>
        <dbReference type="Proteomes" id="UP000282211"/>
    </source>
</evidence>
<reference evidence="2 3" key="1">
    <citation type="submission" date="2018-10" db="EMBL/GenBank/DDBJ databases">
        <title>Genomic Encyclopedia of Type Strains, Phase IV (KMG-IV): sequencing the most valuable type-strain genomes for metagenomic binning, comparative biology and taxonomic classification.</title>
        <authorList>
            <person name="Goeker M."/>
        </authorList>
    </citation>
    <scope>NUCLEOTIDE SEQUENCE [LARGE SCALE GENOMIC DNA]</scope>
    <source>
        <strain evidence="2 3">DSM 22008</strain>
    </source>
</reference>
<dbReference type="OrthoDB" id="839202at2"/>
<dbReference type="RefSeq" id="WP_121099499.1">
    <property type="nucleotide sequence ID" value="NZ_RBII01000001.1"/>
</dbReference>
<feature type="signal peptide" evidence="1">
    <location>
        <begin position="1"/>
        <end position="27"/>
    </location>
</feature>
<dbReference type="PROSITE" id="PS51257">
    <property type="entry name" value="PROKAR_LIPOPROTEIN"/>
    <property type="match status" value="1"/>
</dbReference>
<name>A0A420WL63_9PROT</name>
<protein>
    <submittedName>
        <fullName evidence="2">Uncharacterized protein</fullName>
    </submittedName>
</protein>
<dbReference type="InParanoid" id="A0A420WL63"/>
<dbReference type="AlphaFoldDB" id="A0A420WL63"/>
<keyword evidence="3" id="KW-1185">Reference proteome</keyword>
<feature type="chain" id="PRO_5019034743" evidence="1">
    <location>
        <begin position="28"/>
        <end position="313"/>
    </location>
</feature>
<evidence type="ECO:0000256" key="1">
    <source>
        <dbReference type="SAM" id="SignalP"/>
    </source>
</evidence>
<keyword evidence="1" id="KW-0732">Signal</keyword>
<dbReference type="EMBL" id="RBII01000001">
    <property type="protein sequence ID" value="RKQ71754.1"/>
    <property type="molecule type" value="Genomic_DNA"/>
</dbReference>
<dbReference type="SUPFAM" id="SSF63829">
    <property type="entry name" value="Calcium-dependent phosphotriesterase"/>
    <property type="match status" value="1"/>
</dbReference>
<comment type="caution">
    <text evidence="2">The sequence shown here is derived from an EMBL/GenBank/DDBJ whole genome shotgun (WGS) entry which is preliminary data.</text>
</comment>
<gene>
    <name evidence="2" type="ORF">DES40_1084</name>
</gene>
<accession>A0A420WL63</accession>
<evidence type="ECO:0000313" key="2">
    <source>
        <dbReference type="EMBL" id="RKQ71754.1"/>
    </source>
</evidence>